<comment type="subcellular location">
    <subcellularLocation>
        <location evidence="1">Cell inner membrane</location>
        <topology evidence="1">Multi-pass membrane protein</topology>
    </subcellularLocation>
</comment>
<evidence type="ECO:0000256" key="9">
    <source>
        <dbReference type="ARBA" id="ARBA00023136"/>
    </source>
</evidence>
<organism evidence="11 12">
    <name type="scientific">Fusarium phyllophilum</name>
    <dbReference type="NCBI Taxonomy" id="47803"/>
    <lineage>
        <taxon>Eukaryota</taxon>
        <taxon>Fungi</taxon>
        <taxon>Dikarya</taxon>
        <taxon>Ascomycota</taxon>
        <taxon>Pezizomycotina</taxon>
        <taxon>Sordariomycetes</taxon>
        <taxon>Hypocreomycetidae</taxon>
        <taxon>Hypocreales</taxon>
        <taxon>Nectriaceae</taxon>
        <taxon>Fusarium</taxon>
        <taxon>Fusarium fujikuroi species complex</taxon>
    </lineage>
</organism>
<dbReference type="SUPFAM" id="SSF53448">
    <property type="entry name" value="Nucleotide-diphospho-sugar transferases"/>
    <property type="match status" value="1"/>
</dbReference>
<dbReference type="AlphaFoldDB" id="A0A8H5K8Y0"/>
<keyword evidence="3" id="KW-1003">Cell membrane</keyword>
<dbReference type="Gene3D" id="3.90.550.10">
    <property type="entry name" value="Spore Coat Polysaccharide Biosynthesis Protein SpsA, Chain A"/>
    <property type="match status" value="1"/>
</dbReference>
<keyword evidence="8 10" id="KW-1133">Transmembrane helix</keyword>
<keyword evidence="9 10" id="KW-0472">Membrane</keyword>
<evidence type="ECO:0000256" key="1">
    <source>
        <dbReference type="ARBA" id="ARBA00004429"/>
    </source>
</evidence>
<dbReference type="EMBL" id="JAAOAQ010000100">
    <property type="protein sequence ID" value="KAF5567241.1"/>
    <property type="molecule type" value="Genomic_DNA"/>
</dbReference>
<evidence type="ECO:0000256" key="5">
    <source>
        <dbReference type="ARBA" id="ARBA00022676"/>
    </source>
</evidence>
<gene>
    <name evidence="11" type="ORF">FPHYL_3385</name>
</gene>
<feature type="transmembrane region" description="Helical" evidence="10">
    <location>
        <begin position="51"/>
        <end position="80"/>
    </location>
</feature>
<evidence type="ECO:0000256" key="7">
    <source>
        <dbReference type="ARBA" id="ARBA00022692"/>
    </source>
</evidence>
<protein>
    <submittedName>
        <fullName evidence="11">Glucans biosynthesis glucosyltransferase H</fullName>
    </submittedName>
</protein>
<dbReference type="InterPro" id="IPR050321">
    <property type="entry name" value="Glycosyltr_2/OpgH_subfam"/>
</dbReference>
<name>A0A8H5K8Y0_9HYPO</name>
<dbReference type="GO" id="GO:0016758">
    <property type="term" value="F:hexosyltransferase activity"/>
    <property type="evidence" value="ECO:0007669"/>
    <property type="project" value="TreeGrafter"/>
</dbReference>
<comment type="pathway">
    <text evidence="2">Glycan metabolism.</text>
</comment>
<dbReference type="PANTHER" id="PTHR43867">
    <property type="entry name" value="CELLULOSE SYNTHASE CATALYTIC SUBUNIT A [UDP-FORMING]"/>
    <property type="match status" value="1"/>
</dbReference>
<dbReference type="GO" id="GO:0005886">
    <property type="term" value="C:plasma membrane"/>
    <property type="evidence" value="ECO:0007669"/>
    <property type="project" value="UniProtKB-SubCell"/>
</dbReference>
<keyword evidence="6 11" id="KW-0808">Transferase</keyword>
<comment type="caution">
    <text evidence="11">The sequence shown here is derived from an EMBL/GenBank/DDBJ whole genome shotgun (WGS) entry which is preliminary data.</text>
</comment>
<dbReference type="PANTHER" id="PTHR43867:SF5">
    <property type="entry name" value="GLUCANS BIOSYNTHESIS GLUCOSYLTRANSFERASE H"/>
    <property type="match status" value="1"/>
</dbReference>
<evidence type="ECO:0000256" key="10">
    <source>
        <dbReference type="SAM" id="Phobius"/>
    </source>
</evidence>
<proteinExistence type="predicted"/>
<keyword evidence="12" id="KW-1185">Reference proteome</keyword>
<dbReference type="Proteomes" id="UP000582016">
    <property type="component" value="Unassembled WGS sequence"/>
</dbReference>
<evidence type="ECO:0000256" key="6">
    <source>
        <dbReference type="ARBA" id="ARBA00022679"/>
    </source>
</evidence>
<dbReference type="OrthoDB" id="3717264at2759"/>
<evidence type="ECO:0000256" key="3">
    <source>
        <dbReference type="ARBA" id="ARBA00022475"/>
    </source>
</evidence>
<feature type="transmembrane region" description="Helical" evidence="10">
    <location>
        <begin position="20"/>
        <end position="39"/>
    </location>
</feature>
<evidence type="ECO:0000256" key="2">
    <source>
        <dbReference type="ARBA" id="ARBA00004881"/>
    </source>
</evidence>
<keyword evidence="7 10" id="KW-0812">Transmembrane</keyword>
<reference evidence="11 12" key="1">
    <citation type="submission" date="2020-05" db="EMBL/GenBank/DDBJ databases">
        <title>Identification and distribution of gene clusters putatively required for synthesis of sphingolipid metabolism inhibitors in phylogenetically diverse species of the filamentous fungus Fusarium.</title>
        <authorList>
            <person name="Kim H.-S."/>
            <person name="Busman M."/>
            <person name="Brown D.W."/>
            <person name="Divon H."/>
            <person name="Uhlig S."/>
            <person name="Proctor R.H."/>
        </authorList>
    </citation>
    <scope>NUCLEOTIDE SEQUENCE [LARGE SCALE GENOMIC DNA]</scope>
    <source>
        <strain evidence="11 12">NRRL 13617</strain>
    </source>
</reference>
<keyword evidence="5" id="KW-0328">Glycosyltransferase</keyword>
<sequence length="415" mass="46800">MSIIFSPAKVTGIPGYQRHWLIMALFFSTSSLVLWNNYTKFKSGGITFLEGIILFCTFICTFQLIVASWSAVIGLLVMAFGNAEKSVYPYFDAKGPLPKLKSRTALVIFMRNEDPSSIFDRVLEMHRSLSQTGRLQHFRFIFLSDTTLPEVMCMEDEGFARIKDHIDIGTYQPPFYRRRSKDIGYKGGNMYDYAENHSKVDEFFIPLDSDSVMSGDTLVRIVSSMEKCPQIGLLQTSFTGTPAVSAFARLMQFGSRYYLPVNYLGLSWWANDSALFWGHNAIICTRAFQEHCKLPVLSGEPPLGEHIMSHDIVQIMFMRRAGYECRLLPITTESCETFPPTLIEATNRSRVENPGASGVGVSVLSQWFIFRLLPKIAAFLTVVTNASEIKRYGGIFRFVTSAILESELPAPVHNP</sequence>
<evidence type="ECO:0000256" key="4">
    <source>
        <dbReference type="ARBA" id="ARBA00022519"/>
    </source>
</evidence>
<evidence type="ECO:0000256" key="8">
    <source>
        <dbReference type="ARBA" id="ARBA00022989"/>
    </source>
</evidence>
<keyword evidence="4" id="KW-0997">Cell inner membrane</keyword>
<evidence type="ECO:0000313" key="12">
    <source>
        <dbReference type="Proteomes" id="UP000582016"/>
    </source>
</evidence>
<accession>A0A8H5K8Y0</accession>
<dbReference type="InterPro" id="IPR029044">
    <property type="entry name" value="Nucleotide-diphossugar_trans"/>
</dbReference>
<evidence type="ECO:0000313" key="11">
    <source>
        <dbReference type="EMBL" id="KAF5567241.1"/>
    </source>
</evidence>